<keyword evidence="1" id="KW-0677">Repeat</keyword>
<dbReference type="EMBL" id="HBIO01015218">
    <property type="protein sequence ID" value="CAE0466896.1"/>
    <property type="molecule type" value="Transcribed_RNA"/>
</dbReference>
<dbReference type="SUPFAM" id="SSF52113">
    <property type="entry name" value="BRCT domain"/>
    <property type="match status" value="3"/>
</dbReference>
<proteinExistence type="predicted"/>
<feature type="domain" description="BRCT" evidence="2">
    <location>
        <begin position="17"/>
        <end position="107"/>
    </location>
</feature>
<reference evidence="3" key="1">
    <citation type="submission" date="2021-01" db="EMBL/GenBank/DDBJ databases">
        <authorList>
            <person name="Corre E."/>
            <person name="Pelletier E."/>
            <person name="Niang G."/>
            <person name="Scheremetjew M."/>
            <person name="Finn R."/>
            <person name="Kale V."/>
            <person name="Holt S."/>
            <person name="Cochrane G."/>
            <person name="Meng A."/>
            <person name="Brown T."/>
            <person name="Cohen L."/>
        </authorList>
    </citation>
    <scope>NUCLEOTIDE SEQUENCE</scope>
    <source>
        <strain evidence="3">MM31A-1</strain>
    </source>
</reference>
<dbReference type="PANTHER" id="PTHR13561:SF20">
    <property type="entry name" value="DNA TOPOISOMERASE 2-BINDING PROTEIN 1"/>
    <property type="match status" value="1"/>
</dbReference>
<dbReference type="InterPro" id="IPR059215">
    <property type="entry name" value="BRCT2_TopBP1-like"/>
</dbReference>
<feature type="domain" description="BRCT" evidence="2">
    <location>
        <begin position="135"/>
        <end position="253"/>
    </location>
</feature>
<evidence type="ECO:0000256" key="1">
    <source>
        <dbReference type="ARBA" id="ARBA00022737"/>
    </source>
</evidence>
<feature type="domain" description="BRCT" evidence="2">
    <location>
        <begin position="403"/>
        <end position="480"/>
    </location>
</feature>
<protein>
    <recommendedName>
        <fullName evidence="2">BRCT domain-containing protein</fullName>
    </recommendedName>
</protein>
<organism evidence="3">
    <name type="scientific">Chaetoceros debilis</name>
    <dbReference type="NCBI Taxonomy" id="122233"/>
    <lineage>
        <taxon>Eukaryota</taxon>
        <taxon>Sar</taxon>
        <taxon>Stramenopiles</taxon>
        <taxon>Ochrophyta</taxon>
        <taxon>Bacillariophyta</taxon>
        <taxon>Coscinodiscophyceae</taxon>
        <taxon>Chaetocerotophycidae</taxon>
        <taxon>Chaetocerotales</taxon>
        <taxon>Chaetocerotaceae</taxon>
        <taxon>Chaetoceros</taxon>
    </lineage>
</organism>
<evidence type="ECO:0000259" key="2">
    <source>
        <dbReference type="PROSITE" id="PS50172"/>
    </source>
</evidence>
<dbReference type="InterPro" id="IPR036420">
    <property type="entry name" value="BRCT_dom_sf"/>
</dbReference>
<gene>
    <name evidence="3" type="ORF">CDEB00056_LOCUS11748</name>
</gene>
<dbReference type="GO" id="GO:0006270">
    <property type="term" value="P:DNA replication initiation"/>
    <property type="evidence" value="ECO:0007669"/>
    <property type="project" value="TreeGrafter"/>
</dbReference>
<dbReference type="Gene3D" id="3.40.50.10190">
    <property type="entry name" value="BRCT domain"/>
    <property type="match status" value="3"/>
</dbReference>
<accession>A0A7S3VA64</accession>
<dbReference type="GO" id="GO:0007095">
    <property type="term" value="P:mitotic G2 DNA damage checkpoint signaling"/>
    <property type="evidence" value="ECO:0007669"/>
    <property type="project" value="TreeGrafter"/>
</dbReference>
<dbReference type="PROSITE" id="PS50172">
    <property type="entry name" value="BRCT"/>
    <property type="match status" value="3"/>
</dbReference>
<name>A0A7S3VA64_9STRA</name>
<dbReference type="Pfam" id="PF12738">
    <property type="entry name" value="PTCB-BRCT"/>
    <property type="match status" value="2"/>
</dbReference>
<dbReference type="PANTHER" id="PTHR13561">
    <property type="entry name" value="DNA REPLICATION REGULATOR DPB11-RELATED"/>
    <property type="match status" value="1"/>
</dbReference>
<dbReference type="CDD" id="cd17731">
    <property type="entry name" value="BRCT_TopBP1_rpt2_like"/>
    <property type="match status" value="1"/>
</dbReference>
<dbReference type="AlphaFoldDB" id="A0A7S3VA64"/>
<dbReference type="GO" id="GO:0033314">
    <property type="term" value="P:mitotic DNA replication checkpoint signaling"/>
    <property type="evidence" value="ECO:0007669"/>
    <property type="project" value="TreeGrafter"/>
</dbReference>
<sequence length="498" mass="57173">MENKMKRPHEHVDTAVVDLSIFASTCMCLTGFSTERKKELHKKIESLGGRFTRDLLTASTTHLIAERAEGAKFKEAKRCSNIEIVTPKWIEMCALIKEKVPTSNFYLVNSALDCNKGKFELSLQDTCDELLERIPANPMLSGCCFLLVGFSNKDWLGTNFNSLQQIHQNAKNDEELKFKQSLSKMIRRCMGTIYWDIHANITHVIVNEAEMKLSNALANFCSNHGNNPKTISPEWVIACLKSRRLQEEKDYPPQKRRIKTLKTKKKIPQSTTRQLDHFHGFFFQLCDSLQNAFTCNVMFKEDKVEKMIASFGGRILSREGIQLLRSSRDKSPECYVVNLSGPFNLEQCIRDDPLLNQITQHNLCTIIPVTVSWLQTCNKNKSLVEPAKLNMLFQPQPWPLRRIQGIKLKVAVTGFQGIERTGLSFVLLAIGANYTENMDNKNTHLICKEDMQQGPKFQKAMEWGLRIVKVQWLHHIMQNGYKKGCEHEFSLEKRNKDV</sequence>
<dbReference type="InterPro" id="IPR001357">
    <property type="entry name" value="BRCT_dom"/>
</dbReference>
<evidence type="ECO:0000313" key="3">
    <source>
        <dbReference type="EMBL" id="CAE0466896.1"/>
    </source>
</evidence>
<dbReference type="SMART" id="SM00292">
    <property type="entry name" value="BRCT"/>
    <property type="match status" value="3"/>
</dbReference>